<dbReference type="InterPro" id="IPR000073">
    <property type="entry name" value="AB_hydrolase_1"/>
</dbReference>
<reference evidence="2 3" key="1">
    <citation type="submission" date="2015-09" db="EMBL/GenBank/DDBJ databases">
        <title>Identification and resolution of microdiversity through metagenomic sequencing of parallel consortia.</title>
        <authorList>
            <person name="Nelson W.C."/>
            <person name="Romine M.F."/>
            <person name="Lindemann S.R."/>
        </authorList>
    </citation>
    <scope>NUCLEOTIDE SEQUENCE [LARGE SCALE GENOMIC DNA]</scope>
    <source>
        <strain evidence="2">Ana</strain>
    </source>
</reference>
<dbReference type="SUPFAM" id="SSF53474">
    <property type="entry name" value="alpha/beta-Hydrolases"/>
    <property type="match status" value="1"/>
</dbReference>
<dbReference type="InterPro" id="IPR050228">
    <property type="entry name" value="Carboxylesterase_BioH"/>
</dbReference>
<dbReference type="InterPro" id="IPR029058">
    <property type="entry name" value="AB_hydrolase_fold"/>
</dbReference>
<gene>
    <name evidence="2" type="ORF">HLUCCA11_13160</name>
</gene>
<feature type="domain" description="AB hydrolase-1" evidence="1">
    <location>
        <begin position="59"/>
        <end position="234"/>
    </location>
</feature>
<dbReference type="PANTHER" id="PTHR43194:SF2">
    <property type="entry name" value="PEROXISOMAL MEMBRANE PROTEIN LPX1"/>
    <property type="match status" value="1"/>
</dbReference>
<protein>
    <submittedName>
        <fullName evidence="2">Lysophospholipase</fullName>
    </submittedName>
</protein>
<dbReference type="STRING" id="1666911.HLUCCA11_13160"/>
<dbReference type="Pfam" id="PF00561">
    <property type="entry name" value="Abhydrolase_1"/>
    <property type="match status" value="1"/>
</dbReference>
<evidence type="ECO:0000313" key="3">
    <source>
        <dbReference type="Proteomes" id="UP000050465"/>
    </source>
</evidence>
<dbReference type="PANTHER" id="PTHR43194">
    <property type="entry name" value="HYDROLASE ALPHA/BETA FOLD FAMILY"/>
    <property type="match status" value="1"/>
</dbReference>
<sequence>MGEARERVAAMVTPTVQELDQTQRAIEAHLAAVRSHPDQRPNAHPYYRFHPAGEPIHGTVMIFHGFSMRPHQMWRLANYLFDNGFNIYQLTLAGHDRLNPAKNWPQIDLKPEYAEPLMQKVQQDAVLRAAIVQKAQSGGVVIGQQRALLQRLFMIAPEMQDFASAIAQPNHPDFDRYFTSTHRAFLADAQQRLEELSALPGPIYAVGLSVGGATALGLASSVPERIEKVVAYSPLLKIIGENRRQFVQLTGPLDINETGWDPALQFPVGALTAADYFGSEVRSKDSIKRLKSTPVFIALTENEDAADIDASEIFFADLATSNAADSETAKTKEQPPRWLYKYPAPAMVPHAMVDPTEVSQGMRNLFWQSLYQETLRFLKKGEVNINNLERLSQDEALPLVPPVTS</sequence>
<dbReference type="AlphaFoldDB" id="A0A0P7ZJP3"/>
<name>A0A0P7ZJP3_9CYAN</name>
<comment type="caution">
    <text evidence="2">The sequence shown here is derived from an EMBL/GenBank/DDBJ whole genome shotgun (WGS) entry which is preliminary data.</text>
</comment>
<dbReference type="Proteomes" id="UP000050465">
    <property type="component" value="Unassembled WGS sequence"/>
</dbReference>
<evidence type="ECO:0000313" key="2">
    <source>
        <dbReference type="EMBL" id="KPQ34885.1"/>
    </source>
</evidence>
<dbReference type="EMBL" id="LJZR01000016">
    <property type="protein sequence ID" value="KPQ34885.1"/>
    <property type="molecule type" value="Genomic_DNA"/>
</dbReference>
<evidence type="ECO:0000259" key="1">
    <source>
        <dbReference type="Pfam" id="PF00561"/>
    </source>
</evidence>
<accession>A0A0P7ZJP3</accession>
<organism evidence="2 3">
    <name type="scientific">Phormidesmis priestleyi Ana</name>
    <dbReference type="NCBI Taxonomy" id="1666911"/>
    <lineage>
        <taxon>Bacteria</taxon>
        <taxon>Bacillati</taxon>
        <taxon>Cyanobacteriota</taxon>
        <taxon>Cyanophyceae</taxon>
        <taxon>Leptolyngbyales</taxon>
        <taxon>Leptolyngbyaceae</taxon>
        <taxon>Phormidesmis</taxon>
    </lineage>
</organism>
<dbReference type="PATRIC" id="fig|1666911.3.peg.4848"/>
<dbReference type="Gene3D" id="3.40.50.1820">
    <property type="entry name" value="alpha/beta hydrolase"/>
    <property type="match status" value="1"/>
</dbReference>
<proteinExistence type="predicted"/>